<feature type="transmembrane region" description="Helical" evidence="7">
    <location>
        <begin position="136"/>
        <end position="157"/>
    </location>
</feature>
<accession>W5TDG1</accession>
<proteinExistence type="inferred from homology"/>
<dbReference type="EMBL" id="CP006850">
    <property type="protein sequence ID" value="AHH17214.1"/>
    <property type="molecule type" value="Genomic_DNA"/>
</dbReference>
<feature type="transmembrane region" description="Helical" evidence="7">
    <location>
        <begin position="52"/>
        <end position="71"/>
    </location>
</feature>
<dbReference type="HOGENOM" id="CLU_044208_6_3_11"/>
<dbReference type="AlphaFoldDB" id="W5TDG1"/>
<evidence type="ECO:0000256" key="4">
    <source>
        <dbReference type="ARBA" id="ARBA00022692"/>
    </source>
</evidence>
<dbReference type="Proteomes" id="UP000019150">
    <property type="component" value="Chromosome"/>
</dbReference>
<feature type="transmembrane region" description="Helical" evidence="7">
    <location>
        <begin position="12"/>
        <end position="32"/>
    </location>
</feature>
<keyword evidence="3 7" id="KW-1003">Cell membrane</keyword>
<evidence type="ECO:0000256" key="1">
    <source>
        <dbReference type="ARBA" id="ARBA00004651"/>
    </source>
</evidence>
<dbReference type="STRING" id="1415166.NONO_c24180"/>
<dbReference type="GO" id="GO:0005886">
    <property type="term" value="C:plasma membrane"/>
    <property type="evidence" value="ECO:0007669"/>
    <property type="project" value="UniProtKB-SubCell"/>
</dbReference>
<feature type="domain" description="VTT" evidence="8">
    <location>
        <begin position="32"/>
        <end position="155"/>
    </location>
</feature>
<dbReference type="InterPro" id="IPR032816">
    <property type="entry name" value="VTT_dom"/>
</dbReference>
<evidence type="ECO:0000256" key="2">
    <source>
        <dbReference type="ARBA" id="ARBA00010792"/>
    </source>
</evidence>
<dbReference type="PANTHER" id="PTHR30353:SF15">
    <property type="entry name" value="INNER MEMBRANE PROTEIN YABI"/>
    <property type="match status" value="1"/>
</dbReference>
<evidence type="ECO:0000256" key="5">
    <source>
        <dbReference type="ARBA" id="ARBA00022989"/>
    </source>
</evidence>
<evidence type="ECO:0000313" key="10">
    <source>
        <dbReference type="Proteomes" id="UP000019150"/>
    </source>
</evidence>
<evidence type="ECO:0000259" key="8">
    <source>
        <dbReference type="Pfam" id="PF09335"/>
    </source>
</evidence>
<comment type="subcellular location">
    <subcellularLocation>
        <location evidence="1 7">Cell membrane</location>
        <topology evidence="1 7">Multi-pass membrane protein</topology>
    </subcellularLocation>
</comment>
<keyword evidence="10" id="KW-1185">Reference proteome</keyword>
<reference evidence="9 10" key="1">
    <citation type="journal article" date="2014" name="Appl. Environ. Microbiol.">
        <title>Insights into the Microbial Degradation of Rubber and Gutta-Percha by Analysis of the Complete Genome of Nocardia nova SH22a.</title>
        <authorList>
            <person name="Luo Q."/>
            <person name="Hiessl S."/>
            <person name="Poehlein A."/>
            <person name="Daniel R."/>
            <person name="Steinbuchel A."/>
        </authorList>
    </citation>
    <scope>NUCLEOTIDE SEQUENCE [LARGE SCALE GENOMIC DNA]</scope>
    <source>
        <strain evidence="9">SH22a</strain>
    </source>
</reference>
<dbReference type="PATRIC" id="fig|1415166.3.peg.2472"/>
<evidence type="ECO:0000256" key="6">
    <source>
        <dbReference type="ARBA" id="ARBA00023136"/>
    </source>
</evidence>
<feature type="transmembrane region" description="Helical" evidence="7">
    <location>
        <begin position="169"/>
        <end position="188"/>
    </location>
</feature>
<organism evidence="9 10">
    <name type="scientific">Nocardia nova SH22a</name>
    <dbReference type="NCBI Taxonomy" id="1415166"/>
    <lineage>
        <taxon>Bacteria</taxon>
        <taxon>Bacillati</taxon>
        <taxon>Actinomycetota</taxon>
        <taxon>Actinomycetes</taxon>
        <taxon>Mycobacteriales</taxon>
        <taxon>Nocardiaceae</taxon>
        <taxon>Nocardia</taxon>
    </lineage>
</organism>
<name>W5TDG1_9NOCA</name>
<evidence type="ECO:0000256" key="3">
    <source>
        <dbReference type="ARBA" id="ARBA00022475"/>
    </source>
</evidence>
<dbReference type="eggNOG" id="COG0586">
    <property type="taxonomic scope" value="Bacteria"/>
</dbReference>
<comment type="similarity">
    <text evidence="2 7">Belongs to the DedA family.</text>
</comment>
<keyword evidence="6 7" id="KW-0472">Membrane</keyword>
<dbReference type="Pfam" id="PF09335">
    <property type="entry name" value="VTT_dom"/>
    <property type="match status" value="1"/>
</dbReference>
<evidence type="ECO:0000313" key="9">
    <source>
        <dbReference type="EMBL" id="AHH17214.1"/>
    </source>
</evidence>
<dbReference type="PANTHER" id="PTHR30353">
    <property type="entry name" value="INNER MEMBRANE PROTEIN DEDA-RELATED"/>
    <property type="match status" value="1"/>
</dbReference>
<dbReference type="InterPro" id="IPR032818">
    <property type="entry name" value="DedA-like"/>
</dbReference>
<keyword evidence="4 7" id="KW-0812">Transmembrane</keyword>
<protein>
    <recommendedName>
        <fullName evidence="8">VTT domain-containing protein</fullName>
    </recommendedName>
</protein>
<gene>
    <name evidence="9" type="ORF">NONO_c24180</name>
</gene>
<evidence type="ECO:0000256" key="7">
    <source>
        <dbReference type="RuleBase" id="RU367016"/>
    </source>
</evidence>
<dbReference type="KEGG" id="nno:NONO_c24180"/>
<sequence>MHRILDIAPVWIYLTVGLLVFAEDAIFVGFVIPGETAAVLGGVAASQGHIELWAMIVLVVAAAILGDSVGYEVGKHFGSRLLQAEFLDKHRGRLDRAQSFLAHRGGWAVFLGRFTAFFRAVMPALVGASRMPYPRFLAFNAVGGIVWGTTFVVLGFVAGNSYEKVAKTVGRDMAIAVVAIVVLAVIVWKVRERRHGKAIESEYHATHEGRTGITTPDRDA</sequence>
<keyword evidence="5 7" id="KW-1133">Transmembrane helix</keyword>